<accession>A0ACB9C258</accession>
<reference evidence="1 2" key="2">
    <citation type="journal article" date="2022" name="Mol. Ecol. Resour.">
        <title>The genomes of chicory, endive, great burdock and yacon provide insights into Asteraceae paleo-polyploidization history and plant inulin production.</title>
        <authorList>
            <person name="Fan W."/>
            <person name="Wang S."/>
            <person name="Wang H."/>
            <person name="Wang A."/>
            <person name="Jiang F."/>
            <person name="Liu H."/>
            <person name="Zhao H."/>
            <person name="Xu D."/>
            <person name="Zhang Y."/>
        </authorList>
    </citation>
    <scope>NUCLEOTIDE SEQUENCE [LARGE SCALE GENOMIC DNA]</scope>
    <source>
        <strain evidence="2">cv. Niubang</strain>
    </source>
</reference>
<evidence type="ECO:0000313" key="2">
    <source>
        <dbReference type="Proteomes" id="UP001055879"/>
    </source>
</evidence>
<name>A0ACB9C258_ARCLA</name>
<reference evidence="2" key="1">
    <citation type="journal article" date="2022" name="Mol. Ecol. Resour.">
        <title>The genomes of chicory, endive, great burdock and yacon provide insights into Asteraceae palaeo-polyploidization history and plant inulin production.</title>
        <authorList>
            <person name="Fan W."/>
            <person name="Wang S."/>
            <person name="Wang H."/>
            <person name="Wang A."/>
            <person name="Jiang F."/>
            <person name="Liu H."/>
            <person name="Zhao H."/>
            <person name="Xu D."/>
            <person name="Zhang Y."/>
        </authorList>
    </citation>
    <scope>NUCLEOTIDE SEQUENCE [LARGE SCALE GENOMIC DNA]</scope>
    <source>
        <strain evidence="2">cv. Niubang</strain>
    </source>
</reference>
<comment type="caution">
    <text evidence="1">The sequence shown here is derived from an EMBL/GenBank/DDBJ whole genome shotgun (WGS) entry which is preliminary data.</text>
</comment>
<dbReference type="Proteomes" id="UP001055879">
    <property type="component" value="Linkage Group LG05"/>
</dbReference>
<keyword evidence="2" id="KW-1185">Reference proteome</keyword>
<gene>
    <name evidence="1" type="ORF">L6452_16967</name>
</gene>
<organism evidence="1 2">
    <name type="scientific">Arctium lappa</name>
    <name type="common">Greater burdock</name>
    <name type="synonym">Lappa major</name>
    <dbReference type="NCBI Taxonomy" id="4217"/>
    <lineage>
        <taxon>Eukaryota</taxon>
        <taxon>Viridiplantae</taxon>
        <taxon>Streptophyta</taxon>
        <taxon>Embryophyta</taxon>
        <taxon>Tracheophyta</taxon>
        <taxon>Spermatophyta</taxon>
        <taxon>Magnoliopsida</taxon>
        <taxon>eudicotyledons</taxon>
        <taxon>Gunneridae</taxon>
        <taxon>Pentapetalae</taxon>
        <taxon>asterids</taxon>
        <taxon>campanulids</taxon>
        <taxon>Asterales</taxon>
        <taxon>Asteraceae</taxon>
        <taxon>Carduoideae</taxon>
        <taxon>Cardueae</taxon>
        <taxon>Arctiinae</taxon>
        <taxon>Arctium</taxon>
    </lineage>
</organism>
<dbReference type="EMBL" id="CM042051">
    <property type="protein sequence ID" value="KAI3728333.1"/>
    <property type="molecule type" value="Genomic_DNA"/>
</dbReference>
<evidence type="ECO:0000313" key="1">
    <source>
        <dbReference type="EMBL" id="KAI3728333.1"/>
    </source>
</evidence>
<protein>
    <submittedName>
        <fullName evidence="1">Uncharacterized protein</fullName>
    </submittedName>
</protein>
<sequence>MYSPSSIQSKYVFLVKMSLMILFLIMIFSGEGCRRDSKCGIVKSELHTNPRNGKNLPRFAAATIFRLLIFFFLLL</sequence>
<proteinExistence type="predicted"/>